<dbReference type="STRING" id="504805.SAMN05421505_11419"/>
<accession>A0A1G8BEA0</accession>
<name>A0A1G8BEA0_9ACTN</name>
<dbReference type="SUPFAM" id="SSF53955">
    <property type="entry name" value="Lysozyme-like"/>
    <property type="match status" value="1"/>
</dbReference>
<sequence length="474" mass="47905">MGRMARLPGWKVILVSLGALIALSGAGVSVFVILRDEAQRSGSPPASAVEHPAMAGAVRAMPGLEALNPTAPATQGDPPPAVGDPSVGDPASGGPVPGNPVPANPKPGNPAPSGPASAAPPPGSPHGSPTAASAQTPAPERGGGPGVTSTPPKLMAIARQAVSRETVNRISDLKHVQKVAVADAGSVRVENRGISLLAVDPVEFRSWAPKAVADEPAVWSALAAGEMIAETSAAKRLGLRLGASYQLAAGEATRLAASATFGLPGVDGIVGVDLGRRVGLVPEIAILIHTADDPPGALRTGVGRLLGKGAQVITLGVKPTKPAKPAKPAASAPRAAAAPARNARAVNVGRPASYLDLYRASAAVCPGLSWTVLAAVGQVESSHGRNNGPSSAGALGPMQFMPATWKAYGIDGDGDGKADIWSPYDAVPSAANYLCANGAGRGGEKLRKALWFYNHSWSYVDKVLGVAKGYERMY</sequence>
<evidence type="ECO:0000256" key="1">
    <source>
        <dbReference type="SAM" id="MobiDB-lite"/>
    </source>
</evidence>
<dbReference type="AlphaFoldDB" id="A0A1G8BEA0"/>
<feature type="compositionally biased region" description="Low complexity" evidence="1">
    <location>
        <begin position="125"/>
        <end position="139"/>
    </location>
</feature>
<dbReference type="PANTHER" id="PTHR30163:SF8">
    <property type="entry name" value="LYTIC MUREIN TRANSGLYCOSYLASE"/>
    <property type="match status" value="1"/>
</dbReference>
<feature type="region of interest" description="Disordered" evidence="1">
    <location>
        <begin position="319"/>
        <end position="342"/>
    </location>
</feature>
<dbReference type="Pfam" id="PF13406">
    <property type="entry name" value="SLT_2"/>
    <property type="match status" value="1"/>
</dbReference>
<evidence type="ECO:0000256" key="2">
    <source>
        <dbReference type="SAM" id="Phobius"/>
    </source>
</evidence>
<proteinExistence type="predicted"/>
<feature type="transmembrane region" description="Helical" evidence="2">
    <location>
        <begin position="12"/>
        <end position="34"/>
    </location>
</feature>
<keyword evidence="5" id="KW-1185">Reference proteome</keyword>
<evidence type="ECO:0000259" key="3">
    <source>
        <dbReference type="Pfam" id="PF13406"/>
    </source>
</evidence>
<evidence type="ECO:0000313" key="4">
    <source>
        <dbReference type="EMBL" id="SDH31572.1"/>
    </source>
</evidence>
<evidence type="ECO:0000313" key="5">
    <source>
        <dbReference type="Proteomes" id="UP000198923"/>
    </source>
</evidence>
<dbReference type="EMBL" id="FNCN01000014">
    <property type="protein sequence ID" value="SDH31572.1"/>
    <property type="molecule type" value="Genomic_DNA"/>
</dbReference>
<dbReference type="CDD" id="cd13399">
    <property type="entry name" value="Slt35-like"/>
    <property type="match status" value="1"/>
</dbReference>
<keyword evidence="2" id="KW-0812">Transmembrane</keyword>
<feature type="domain" description="Transglycosylase SLT" evidence="3">
    <location>
        <begin position="390"/>
        <end position="440"/>
    </location>
</feature>
<feature type="region of interest" description="Disordered" evidence="1">
    <location>
        <begin position="67"/>
        <end position="151"/>
    </location>
</feature>
<keyword evidence="2" id="KW-0472">Membrane</keyword>
<feature type="compositionally biased region" description="Low complexity" evidence="1">
    <location>
        <begin position="326"/>
        <end position="342"/>
    </location>
</feature>
<dbReference type="Proteomes" id="UP000198923">
    <property type="component" value="Unassembled WGS sequence"/>
</dbReference>
<dbReference type="InterPro" id="IPR043426">
    <property type="entry name" value="MltB-like"/>
</dbReference>
<keyword evidence="2" id="KW-1133">Transmembrane helix</keyword>
<dbReference type="InterPro" id="IPR031304">
    <property type="entry name" value="SLT_2"/>
</dbReference>
<dbReference type="Gene3D" id="1.10.530.10">
    <property type="match status" value="1"/>
</dbReference>
<protein>
    <submittedName>
        <fullName evidence="4">Transglycosylase SLT domain-containing protein</fullName>
    </submittedName>
</protein>
<gene>
    <name evidence="4" type="ORF">SAMN05421505_11419</name>
</gene>
<reference evidence="4 5" key="1">
    <citation type="submission" date="2016-10" db="EMBL/GenBank/DDBJ databases">
        <authorList>
            <person name="de Groot N.N."/>
        </authorList>
    </citation>
    <scope>NUCLEOTIDE SEQUENCE [LARGE SCALE GENOMIC DNA]</scope>
    <source>
        <strain evidence="4 5">CPCC 201354</strain>
    </source>
</reference>
<feature type="compositionally biased region" description="Pro residues" evidence="1">
    <location>
        <begin position="97"/>
        <end position="124"/>
    </location>
</feature>
<dbReference type="GO" id="GO:0008933">
    <property type="term" value="F:peptidoglycan lytic transglycosylase activity"/>
    <property type="evidence" value="ECO:0007669"/>
    <property type="project" value="TreeGrafter"/>
</dbReference>
<dbReference type="PANTHER" id="PTHR30163">
    <property type="entry name" value="MEMBRANE-BOUND LYTIC MUREIN TRANSGLYCOSYLASE B"/>
    <property type="match status" value="1"/>
</dbReference>
<dbReference type="InterPro" id="IPR023346">
    <property type="entry name" value="Lysozyme-like_dom_sf"/>
</dbReference>
<dbReference type="GO" id="GO:0009253">
    <property type="term" value="P:peptidoglycan catabolic process"/>
    <property type="evidence" value="ECO:0007669"/>
    <property type="project" value="TreeGrafter"/>
</dbReference>
<organism evidence="4 5">
    <name type="scientific">Sinosporangium album</name>
    <dbReference type="NCBI Taxonomy" id="504805"/>
    <lineage>
        <taxon>Bacteria</taxon>
        <taxon>Bacillati</taxon>
        <taxon>Actinomycetota</taxon>
        <taxon>Actinomycetes</taxon>
        <taxon>Streptosporangiales</taxon>
        <taxon>Streptosporangiaceae</taxon>
        <taxon>Sinosporangium</taxon>
    </lineage>
</organism>